<keyword evidence="1" id="KW-0812">Transmembrane</keyword>
<dbReference type="RefSeq" id="WP_098482220.1">
    <property type="nucleotide sequence ID" value="NZ_PDJI01000003.1"/>
</dbReference>
<sequence>MPELATTTDEDLQHRWHAMVPFVSVGLVCIIVGGLVAAVTGPTGFEDGSWAAAYLVLVAGVAQLGLGVGQALVPARLPTPRTRAWEIVMWNAGNTAVLAATLAGTPVLVAAGGLVLIVALALFAHAVRGPRTGSAVLFVAHLLLVCVIAVSIPVGLVLSVLRHR</sequence>
<evidence type="ECO:0000256" key="1">
    <source>
        <dbReference type="SAM" id="Phobius"/>
    </source>
</evidence>
<feature type="transmembrane region" description="Helical" evidence="1">
    <location>
        <begin position="135"/>
        <end position="161"/>
    </location>
</feature>
<reference evidence="2 3" key="1">
    <citation type="submission" date="2017-10" db="EMBL/GenBank/DDBJ databases">
        <title>Sequencing the genomes of 1000 actinobacteria strains.</title>
        <authorList>
            <person name="Klenk H.-P."/>
        </authorList>
    </citation>
    <scope>NUCLEOTIDE SEQUENCE [LARGE SCALE GENOMIC DNA]</scope>
    <source>
        <strain evidence="2 3">DSM 21838</strain>
    </source>
</reference>
<organism evidence="2 3">
    <name type="scientific">Georgenia soli</name>
    <dbReference type="NCBI Taxonomy" id="638953"/>
    <lineage>
        <taxon>Bacteria</taxon>
        <taxon>Bacillati</taxon>
        <taxon>Actinomycetota</taxon>
        <taxon>Actinomycetes</taxon>
        <taxon>Micrococcales</taxon>
        <taxon>Bogoriellaceae</taxon>
        <taxon>Georgenia</taxon>
    </lineage>
</organism>
<dbReference type="Proteomes" id="UP000222106">
    <property type="component" value="Unassembled WGS sequence"/>
</dbReference>
<name>A0A2A9F1M0_9MICO</name>
<dbReference type="AlphaFoldDB" id="A0A2A9F1M0"/>
<evidence type="ECO:0000313" key="3">
    <source>
        <dbReference type="Proteomes" id="UP000222106"/>
    </source>
</evidence>
<feature type="transmembrane region" description="Helical" evidence="1">
    <location>
        <begin position="96"/>
        <end position="123"/>
    </location>
</feature>
<feature type="transmembrane region" description="Helical" evidence="1">
    <location>
        <begin position="51"/>
        <end position="75"/>
    </location>
</feature>
<keyword evidence="1" id="KW-1133">Transmembrane helix</keyword>
<keyword evidence="1" id="KW-0472">Membrane</keyword>
<feature type="transmembrane region" description="Helical" evidence="1">
    <location>
        <begin position="20"/>
        <end position="39"/>
    </location>
</feature>
<keyword evidence="3" id="KW-1185">Reference proteome</keyword>
<protein>
    <submittedName>
        <fullName evidence="2">Uncharacterized protein</fullName>
    </submittedName>
</protein>
<proteinExistence type="predicted"/>
<comment type="caution">
    <text evidence="2">The sequence shown here is derived from an EMBL/GenBank/DDBJ whole genome shotgun (WGS) entry which is preliminary data.</text>
</comment>
<evidence type="ECO:0000313" key="2">
    <source>
        <dbReference type="EMBL" id="PFG44903.1"/>
    </source>
</evidence>
<accession>A0A2A9F1M0</accession>
<dbReference type="OrthoDB" id="4870475at2"/>
<dbReference type="EMBL" id="PDJI01000003">
    <property type="protein sequence ID" value="PFG44903.1"/>
    <property type="molecule type" value="Genomic_DNA"/>
</dbReference>
<gene>
    <name evidence="2" type="ORF">ATJ97_0177</name>
</gene>